<dbReference type="Proteomes" id="UP000054248">
    <property type="component" value="Unassembled WGS sequence"/>
</dbReference>
<dbReference type="InterPro" id="IPR016024">
    <property type="entry name" value="ARM-type_fold"/>
</dbReference>
<protein>
    <recommendedName>
        <fullName evidence="2">Elongation factor 3 four helical bundle domain-containing protein</fullName>
    </recommendedName>
</protein>
<organism evidence="3 4">
    <name type="scientific">Tulasnella calospora MUT 4182</name>
    <dbReference type="NCBI Taxonomy" id="1051891"/>
    <lineage>
        <taxon>Eukaryota</taxon>
        <taxon>Fungi</taxon>
        <taxon>Dikarya</taxon>
        <taxon>Basidiomycota</taxon>
        <taxon>Agaricomycotina</taxon>
        <taxon>Agaricomycetes</taxon>
        <taxon>Cantharellales</taxon>
        <taxon>Tulasnellaceae</taxon>
        <taxon>Tulasnella</taxon>
    </lineage>
</organism>
<accession>A0A0C3Q2Z7</accession>
<dbReference type="Gene3D" id="1.25.10.10">
    <property type="entry name" value="Leucine-rich Repeat Variant"/>
    <property type="match status" value="1"/>
</dbReference>
<dbReference type="SUPFAM" id="SSF48371">
    <property type="entry name" value="ARM repeat"/>
    <property type="match status" value="1"/>
</dbReference>
<evidence type="ECO:0000256" key="1">
    <source>
        <dbReference type="SAM" id="MobiDB-lite"/>
    </source>
</evidence>
<dbReference type="AlphaFoldDB" id="A0A0C3Q2Z7"/>
<evidence type="ECO:0000313" key="4">
    <source>
        <dbReference type="Proteomes" id="UP000054248"/>
    </source>
</evidence>
<gene>
    <name evidence="3" type="ORF">M407DRAFT_33063</name>
</gene>
<evidence type="ECO:0000259" key="2">
    <source>
        <dbReference type="Pfam" id="PF17947"/>
    </source>
</evidence>
<dbReference type="OrthoDB" id="3212065at2759"/>
<proteinExistence type="predicted"/>
<name>A0A0C3Q2Z7_9AGAM</name>
<dbReference type="InterPro" id="IPR047036">
    <property type="entry name" value="EF3_4HB_sf"/>
</dbReference>
<dbReference type="STRING" id="1051891.A0A0C3Q2Z7"/>
<reference evidence="4" key="2">
    <citation type="submission" date="2015-01" db="EMBL/GenBank/DDBJ databases">
        <title>Evolutionary Origins and Diversification of the Mycorrhizal Mutualists.</title>
        <authorList>
            <consortium name="DOE Joint Genome Institute"/>
            <consortium name="Mycorrhizal Genomics Consortium"/>
            <person name="Kohler A."/>
            <person name="Kuo A."/>
            <person name="Nagy L.G."/>
            <person name="Floudas D."/>
            <person name="Copeland A."/>
            <person name="Barry K.W."/>
            <person name="Cichocki N."/>
            <person name="Veneault-Fourrey C."/>
            <person name="LaButti K."/>
            <person name="Lindquist E.A."/>
            <person name="Lipzen A."/>
            <person name="Lundell T."/>
            <person name="Morin E."/>
            <person name="Murat C."/>
            <person name="Riley R."/>
            <person name="Ohm R."/>
            <person name="Sun H."/>
            <person name="Tunlid A."/>
            <person name="Henrissat B."/>
            <person name="Grigoriev I.V."/>
            <person name="Hibbett D.S."/>
            <person name="Martin F."/>
        </authorList>
    </citation>
    <scope>NUCLEOTIDE SEQUENCE [LARGE SCALE GENOMIC DNA]</scope>
    <source>
        <strain evidence="4">MUT 4182</strain>
    </source>
</reference>
<sequence length="446" mass="47243">MAPAAVSAPAPATTTTVPTKPTVAPATPAFNTQALFVSDKKARESAAAHLATQAQKTGPAAFINADFATAAVKALNDKKSPATREGAAKAISTFATKCPTAIEPVIVNSTEKGVMSTLLETLADKLPAVAKAAVKAVKDLTSHMSPWATATLMPVLLKQIKSNGKYQVKIGCLKVLDNLVAKAPVQAKAEVKKPAKESLTKTTSLVSNKDVEKFTPALIKALLNPVEEVPNTIMLLSATTFVSERGLNEKATATRRKVAVIVDNMSKLVDSKYTVRPFTAKLLPGLIRMEEGMADPEARTVTQRAIRTLREVSKIPEGDGSDLPPLKLADAAGIAKLAVGVYSKAGVTPAAADPVVVYVSELAATLVASRNFEVADWEKALSPYLAYITDTPEPQTVARDLLLKCANEEDVEEVPDDEELGDDLRNYQFSLAYGAKILLNTATLLA</sequence>
<feature type="domain" description="Elongation factor 3 four helical bundle" evidence="2">
    <location>
        <begin position="349"/>
        <end position="399"/>
    </location>
</feature>
<evidence type="ECO:0000313" key="3">
    <source>
        <dbReference type="EMBL" id="KIO17286.1"/>
    </source>
</evidence>
<dbReference type="HOGENOM" id="CLU_560317_0_0_1"/>
<dbReference type="InterPro" id="IPR011989">
    <property type="entry name" value="ARM-like"/>
</dbReference>
<dbReference type="EMBL" id="KN823404">
    <property type="protein sequence ID" value="KIO17286.1"/>
    <property type="molecule type" value="Genomic_DNA"/>
</dbReference>
<feature type="region of interest" description="Disordered" evidence="1">
    <location>
        <begin position="1"/>
        <end position="24"/>
    </location>
</feature>
<dbReference type="Pfam" id="PF24984">
    <property type="entry name" value="HEAT_EF3_GNC1"/>
    <property type="match status" value="1"/>
</dbReference>
<dbReference type="InterPro" id="IPR040533">
    <property type="entry name" value="EF3_4HB"/>
</dbReference>
<dbReference type="Gene3D" id="1.20.1390.20">
    <property type="match status" value="1"/>
</dbReference>
<reference evidence="3 4" key="1">
    <citation type="submission" date="2014-04" db="EMBL/GenBank/DDBJ databases">
        <authorList>
            <consortium name="DOE Joint Genome Institute"/>
            <person name="Kuo A."/>
            <person name="Girlanda M."/>
            <person name="Perotto S."/>
            <person name="Kohler A."/>
            <person name="Nagy L.G."/>
            <person name="Floudas D."/>
            <person name="Copeland A."/>
            <person name="Barry K.W."/>
            <person name="Cichocki N."/>
            <person name="Veneault-Fourrey C."/>
            <person name="LaButti K."/>
            <person name="Lindquist E.A."/>
            <person name="Lipzen A."/>
            <person name="Lundell T."/>
            <person name="Morin E."/>
            <person name="Murat C."/>
            <person name="Sun H."/>
            <person name="Tunlid A."/>
            <person name="Henrissat B."/>
            <person name="Grigoriev I.V."/>
            <person name="Hibbett D.S."/>
            <person name="Martin F."/>
            <person name="Nordberg H.P."/>
            <person name="Cantor M.N."/>
            <person name="Hua S.X."/>
        </authorList>
    </citation>
    <scope>NUCLEOTIDE SEQUENCE [LARGE SCALE GENOMIC DNA]</scope>
    <source>
        <strain evidence="3 4">MUT 4182</strain>
    </source>
</reference>
<dbReference type="Pfam" id="PF24987">
    <property type="entry name" value="HEAT_EF3_N"/>
    <property type="match status" value="1"/>
</dbReference>
<dbReference type="Pfam" id="PF17947">
    <property type="entry name" value="4HB"/>
    <property type="match status" value="1"/>
</dbReference>
<keyword evidence="4" id="KW-1185">Reference proteome</keyword>